<organism evidence="2 3">
    <name type="scientific">Merluccius polli</name>
    <name type="common">Benguela hake</name>
    <name type="synonym">Merluccius cadenati</name>
    <dbReference type="NCBI Taxonomy" id="89951"/>
    <lineage>
        <taxon>Eukaryota</taxon>
        <taxon>Metazoa</taxon>
        <taxon>Chordata</taxon>
        <taxon>Craniata</taxon>
        <taxon>Vertebrata</taxon>
        <taxon>Euteleostomi</taxon>
        <taxon>Actinopterygii</taxon>
        <taxon>Neopterygii</taxon>
        <taxon>Teleostei</taxon>
        <taxon>Neoteleostei</taxon>
        <taxon>Acanthomorphata</taxon>
        <taxon>Zeiogadaria</taxon>
        <taxon>Gadariae</taxon>
        <taxon>Gadiformes</taxon>
        <taxon>Gadoidei</taxon>
        <taxon>Merlucciidae</taxon>
        <taxon>Merluccius</taxon>
    </lineage>
</organism>
<dbReference type="Proteomes" id="UP001174136">
    <property type="component" value="Unassembled WGS sequence"/>
</dbReference>
<comment type="caution">
    <text evidence="2">The sequence shown here is derived from an EMBL/GenBank/DDBJ whole genome shotgun (WGS) entry which is preliminary data.</text>
</comment>
<evidence type="ECO:0000256" key="1">
    <source>
        <dbReference type="SAM" id="MobiDB-lite"/>
    </source>
</evidence>
<keyword evidence="3" id="KW-1185">Reference proteome</keyword>
<sequence length="328" mass="35641">MTIGEGRNVDRLVNQELCLSAQLPLHHDGSVQSPHYCRRRTDPPVDLPLHPPLTREQDPEVLELLHLGQDLIPDPESAVHPFPVEDHGLGFGGADSHPGRFTLGCEPVQRELGVTPHNIQGLKELRTSSTPGALPPRSFLTTSATSAPEIGEPTPESPGPATLPEGVSVGLRRSSKYSFHQSTTSAVEVSSALSPPYTVLTMHCFPLLRRRMVVQNLFEAVHGLTELLPCPGFCLSNRHSCASLGLPVGRSAALTMEARNMAHSDSMSPASPVDSSAPLFTRVSKTCGHKSDDTTTKSIIELRPRVSWCQVHIWTPLCLNMVFVMDNL</sequence>
<dbReference type="EMBL" id="JAOPHQ010001706">
    <property type="protein sequence ID" value="KAK0150006.1"/>
    <property type="molecule type" value="Genomic_DNA"/>
</dbReference>
<name>A0AA47P429_MERPO</name>
<reference evidence="2" key="1">
    <citation type="journal article" date="2023" name="Front. Mar. Sci.">
        <title>A new Merluccius polli reference genome to investigate the effects of global change in West African waters.</title>
        <authorList>
            <person name="Mateo J.L."/>
            <person name="Blanco-Fernandez C."/>
            <person name="Garcia-Vazquez E."/>
            <person name="Machado-Schiaffino G."/>
        </authorList>
    </citation>
    <scope>NUCLEOTIDE SEQUENCE</scope>
    <source>
        <strain evidence="2">C29</strain>
        <tissue evidence="2">Fin</tissue>
    </source>
</reference>
<accession>A0AA47P429</accession>
<evidence type="ECO:0000313" key="3">
    <source>
        <dbReference type="Proteomes" id="UP001174136"/>
    </source>
</evidence>
<proteinExistence type="predicted"/>
<gene>
    <name evidence="2" type="ORF">N1851_009240</name>
</gene>
<evidence type="ECO:0000313" key="2">
    <source>
        <dbReference type="EMBL" id="KAK0150006.1"/>
    </source>
</evidence>
<protein>
    <submittedName>
        <fullName evidence="2">Uncharacterized protein</fullName>
    </submittedName>
</protein>
<feature type="region of interest" description="Disordered" evidence="1">
    <location>
        <begin position="126"/>
        <end position="162"/>
    </location>
</feature>
<dbReference type="AlphaFoldDB" id="A0AA47P429"/>